<dbReference type="InterPro" id="IPR003959">
    <property type="entry name" value="ATPase_AAA_core"/>
</dbReference>
<dbReference type="Proteomes" id="UP000053528">
    <property type="component" value="Unassembled WGS sequence"/>
</dbReference>
<dbReference type="GO" id="GO:0016887">
    <property type="term" value="F:ATP hydrolysis activity"/>
    <property type="evidence" value="ECO:0007669"/>
    <property type="project" value="InterPro"/>
</dbReference>
<dbReference type="InterPro" id="IPR003593">
    <property type="entry name" value="AAA+_ATPase"/>
</dbReference>
<dbReference type="SUPFAM" id="SSF52540">
    <property type="entry name" value="P-loop containing nucleoside triphosphate hydrolases"/>
    <property type="match status" value="1"/>
</dbReference>
<dbReference type="PANTHER" id="PTHR46411:SF2">
    <property type="entry name" value="AAA+ ATPASE DOMAIN-CONTAINING PROTEIN"/>
    <property type="match status" value="1"/>
</dbReference>
<dbReference type="Gene3D" id="3.40.50.300">
    <property type="entry name" value="P-loop containing nucleotide triphosphate hydrolases"/>
    <property type="match status" value="1"/>
</dbReference>
<evidence type="ECO:0000313" key="3">
    <source>
        <dbReference type="Proteomes" id="UP000053528"/>
    </source>
</evidence>
<accession>A0A095YCQ5</accession>
<reference evidence="2 3" key="1">
    <citation type="submission" date="2014-07" db="EMBL/GenBank/DDBJ databases">
        <authorList>
            <person name="McCorrison J."/>
            <person name="Sanka R."/>
            <person name="Torralba M."/>
            <person name="Gillis M."/>
            <person name="Haft D.H."/>
            <person name="Methe B."/>
            <person name="Sutton G."/>
            <person name="Nelson K.E."/>
        </authorList>
    </citation>
    <scope>NUCLEOTIDE SEQUENCE [LARGE SCALE GENOMIC DNA]</scope>
    <source>
        <strain evidence="2 3">DNF00011</strain>
    </source>
</reference>
<dbReference type="RefSeq" id="WP_035757025.1">
    <property type="nucleotide sequence ID" value="NZ_JRNH01000023.1"/>
</dbReference>
<evidence type="ECO:0000259" key="1">
    <source>
        <dbReference type="SMART" id="SM00382"/>
    </source>
</evidence>
<dbReference type="InterPro" id="IPR027417">
    <property type="entry name" value="P-loop_NTPase"/>
</dbReference>
<gene>
    <name evidence="2" type="ORF">HMPREF2128_07790</name>
</gene>
<evidence type="ECO:0000313" key="2">
    <source>
        <dbReference type="EMBL" id="KGF19876.1"/>
    </source>
</evidence>
<dbReference type="SMART" id="SM00382">
    <property type="entry name" value="AAA"/>
    <property type="match status" value="1"/>
</dbReference>
<protein>
    <submittedName>
        <fullName evidence="2">ATPase AAA</fullName>
    </submittedName>
</protein>
<dbReference type="PANTHER" id="PTHR46411">
    <property type="entry name" value="FAMILY ATPASE, PUTATIVE-RELATED"/>
    <property type="match status" value="1"/>
</dbReference>
<name>A0A095YCQ5_9MICC</name>
<organism evidence="2 3">
    <name type="scientific">Pseudoglutamicibacter albus DNF00011</name>
    <dbReference type="NCBI Taxonomy" id="1401063"/>
    <lineage>
        <taxon>Bacteria</taxon>
        <taxon>Bacillati</taxon>
        <taxon>Actinomycetota</taxon>
        <taxon>Actinomycetes</taxon>
        <taxon>Micrococcales</taxon>
        <taxon>Micrococcaceae</taxon>
        <taxon>Pseudoglutamicibacter</taxon>
    </lineage>
</organism>
<dbReference type="GO" id="GO:0005524">
    <property type="term" value="F:ATP binding"/>
    <property type="evidence" value="ECO:0007669"/>
    <property type="project" value="InterPro"/>
</dbReference>
<feature type="domain" description="AAA+ ATPase" evidence="1">
    <location>
        <begin position="324"/>
        <end position="448"/>
    </location>
</feature>
<dbReference type="AlphaFoldDB" id="A0A095YCQ5"/>
<comment type="caution">
    <text evidence="2">The sequence shown here is derived from an EMBL/GenBank/DDBJ whole genome shotgun (WGS) entry which is preliminary data.</text>
</comment>
<proteinExistence type="predicted"/>
<dbReference type="EMBL" id="JRNH01000023">
    <property type="protein sequence ID" value="KGF19876.1"/>
    <property type="molecule type" value="Genomic_DNA"/>
</dbReference>
<sequence>MFIAPAAVVRATTSEDMAVSREQAKTWRSEGMGIPDRFLTDAALADLSATAESLGNETFVRTIAAVQAARKGDYGTIPSIESAEALFKQFLADDKIDGWVYVQEEDGYLHPYLVADIKFEHADISRDARVKITMEADSPTVQRPSKTPRLLLLEDSAIVGKTPEQALTAQGAFHETEELKAAYQKRRDVYQDIIDNGFAQQFMFTGTAIRTEDHKSPKNRANRKVVQDVKPGSIAPLRTGSPSVLAGNTDGQGMGEVPVVTAVAVFDLAAQDYIDVNVGDLTPYEYDENLREKLVLPQEQVELLDILTSDISVFTGDIIEGKSAGNVILARGRPGVGKTLTAEVYAEVSHRPLYSIHTGTLGINPESIRKNLETAFERAKRWDAVLLLDEADVFVLQRGLELEQNAIVAEFLRTLEYYDGLLFLTTNRVDGVDEAILARCAVVIDYDLPSREDARTIWGMLAEGHGANLGDGLLDTLVETFPNITPRDIKMILRLALRIAAFRKDEANLEAFITAAKYRGIHPA</sequence>
<dbReference type="Pfam" id="PF00004">
    <property type="entry name" value="AAA"/>
    <property type="match status" value="1"/>
</dbReference>